<comment type="caution">
    <text evidence="1">The sequence shown here is derived from an EMBL/GenBank/DDBJ whole genome shotgun (WGS) entry which is preliminary data.</text>
</comment>
<dbReference type="Proteomes" id="UP000789572">
    <property type="component" value="Unassembled WGS sequence"/>
</dbReference>
<evidence type="ECO:0000313" key="2">
    <source>
        <dbReference type="Proteomes" id="UP000789572"/>
    </source>
</evidence>
<organism evidence="1 2">
    <name type="scientific">Paraglomus occultum</name>
    <dbReference type="NCBI Taxonomy" id="144539"/>
    <lineage>
        <taxon>Eukaryota</taxon>
        <taxon>Fungi</taxon>
        <taxon>Fungi incertae sedis</taxon>
        <taxon>Mucoromycota</taxon>
        <taxon>Glomeromycotina</taxon>
        <taxon>Glomeromycetes</taxon>
        <taxon>Paraglomerales</taxon>
        <taxon>Paraglomeraceae</taxon>
        <taxon>Paraglomus</taxon>
    </lineage>
</organism>
<name>A0A9N9B3G4_9GLOM</name>
<evidence type="ECO:0000313" key="1">
    <source>
        <dbReference type="EMBL" id="CAG8551152.1"/>
    </source>
</evidence>
<protein>
    <submittedName>
        <fullName evidence="1">3403_t:CDS:1</fullName>
    </submittedName>
</protein>
<reference evidence="1" key="1">
    <citation type="submission" date="2021-06" db="EMBL/GenBank/DDBJ databases">
        <authorList>
            <person name="Kallberg Y."/>
            <person name="Tangrot J."/>
            <person name="Rosling A."/>
        </authorList>
    </citation>
    <scope>NUCLEOTIDE SEQUENCE</scope>
    <source>
        <strain evidence="1">IA702</strain>
    </source>
</reference>
<dbReference type="OrthoDB" id="10287360at2759"/>
<dbReference type="AlphaFoldDB" id="A0A9N9B3G4"/>
<proteinExistence type="predicted"/>
<keyword evidence="2" id="KW-1185">Reference proteome</keyword>
<gene>
    <name evidence="1" type="ORF">POCULU_LOCUS5027</name>
</gene>
<accession>A0A9N9B3G4</accession>
<sequence>MPGKPQPMRDSSLRARLYNEPIQLSELPQIDVAKVRTELGKLRPGPLPGFDATKYGLEEVGGDDDSMVDTPQSSQSALLSHSCLNSYNYWHPKF</sequence>
<dbReference type="EMBL" id="CAJVPJ010000713">
    <property type="protein sequence ID" value="CAG8551152.1"/>
    <property type="molecule type" value="Genomic_DNA"/>
</dbReference>